<dbReference type="HOGENOM" id="CLU_1868372_0_0_1"/>
<keyword evidence="3" id="KW-1185">Reference proteome</keyword>
<dbReference type="EnsemblPlants" id="OMERI01G31040.1">
    <property type="protein sequence ID" value="OMERI01G31040.1"/>
    <property type="gene ID" value="OMERI01G31040"/>
</dbReference>
<organism evidence="2">
    <name type="scientific">Oryza meridionalis</name>
    <dbReference type="NCBI Taxonomy" id="40149"/>
    <lineage>
        <taxon>Eukaryota</taxon>
        <taxon>Viridiplantae</taxon>
        <taxon>Streptophyta</taxon>
        <taxon>Embryophyta</taxon>
        <taxon>Tracheophyta</taxon>
        <taxon>Spermatophyta</taxon>
        <taxon>Magnoliopsida</taxon>
        <taxon>Liliopsida</taxon>
        <taxon>Poales</taxon>
        <taxon>Poaceae</taxon>
        <taxon>BOP clade</taxon>
        <taxon>Oryzoideae</taxon>
        <taxon>Oryzeae</taxon>
        <taxon>Oryzinae</taxon>
        <taxon>Oryza</taxon>
    </lineage>
</organism>
<evidence type="ECO:0000313" key="3">
    <source>
        <dbReference type="Proteomes" id="UP000008021"/>
    </source>
</evidence>
<proteinExistence type="predicted"/>
<evidence type="ECO:0000256" key="1">
    <source>
        <dbReference type="SAM" id="MobiDB-lite"/>
    </source>
</evidence>
<feature type="compositionally biased region" description="Basic and acidic residues" evidence="1">
    <location>
        <begin position="23"/>
        <end position="37"/>
    </location>
</feature>
<dbReference type="Proteomes" id="UP000008021">
    <property type="component" value="Chromosome 1"/>
</dbReference>
<accession>A0A0E0C8Y8</accession>
<sequence>MVERLQFHGSGRAGVVGESTHLAGERSGEGGEVDRRPCVMGDDDAARTRTTSEGGPGRKARLSTVMDLGLCGLLASAHSAGSNYKETNPTEEEAIEQIIRPNGGTAAAATWRRACLLVDLFPTSLLFSICIETSSTF</sequence>
<dbReference type="Gramene" id="OMERI01G31040.1">
    <property type="protein sequence ID" value="OMERI01G31040.1"/>
    <property type="gene ID" value="OMERI01G31040"/>
</dbReference>
<name>A0A0E0C8Y8_9ORYZ</name>
<protein>
    <submittedName>
        <fullName evidence="2">Uncharacterized protein</fullName>
    </submittedName>
</protein>
<reference evidence="2" key="2">
    <citation type="submission" date="2018-05" db="EMBL/GenBank/DDBJ databases">
        <title>OmerRS3 (Oryza meridionalis Reference Sequence Version 3).</title>
        <authorList>
            <person name="Zhang J."/>
            <person name="Kudrna D."/>
            <person name="Lee S."/>
            <person name="Talag J."/>
            <person name="Welchert J."/>
            <person name="Wing R.A."/>
        </authorList>
    </citation>
    <scope>NUCLEOTIDE SEQUENCE [LARGE SCALE GENOMIC DNA]</scope>
    <source>
        <strain evidence="2">cv. OR44</strain>
    </source>
</reference>
<evidence type="ECO:0000313" key="2">
    <source>
        <dbReference type="EnsemblPlants" id="OMERI01G31040.1"/>
    </source>
</evidence>
<feature type="region of interest" description="Disordered" evidence="1">
    <location>
        <begin position="1"/>
        <end position="59"/>
    </location>
</feature>
<reference evidence="2" key="1">
    <citation type="submission" date="2015-04" db="UniProtKB">
        <authorList>
            <consortium name="EnsemblPlants"/>
        </authorList>
    </citation>
    <scope>IDENTIFICATION</scope>
</reference>
<dbReference type="AlphaFoldDB" id="A0A0E0C8Y8"/>